<name>A0A2P2LI34_RHIMU</name>
<proteinExistence type="predicted"/>
<protein>
    <submittedName>
        <fullName evidence="1">Uncharacterized protein</fullName>
    </submittedName>
</protein>
<accession>A0A2P2LI34</accession>
<evidence type="ECO:0000313" key="1">
    <source>
        <dbReference type="EMBL" id="MBX17630.1"/>
    </source>
</evidence>
<sequence length="14" mass="1599">MRNTLIACLQGLHE</sequence>
<organism evidence="1">
    <name type="scientific">Rhizophora mucronata</name>
    <name type="common">Asiatic mangrove</name>
    <dbReference type="NCBI Taxonomy" id="61149"/>
    <lineage>
        <taxon>Eukaryota</taxon>
        <taxon>Viridiplantae</taxon>
        <taxon>Streptophyta</taxon>
        <taxon>Embryophyta</taxon>
        <taxon>Tracheophyta</taxon>
        <taxon>Spermatophyta</taxon>
        <taxon>Magnoliopsida</taxon>
        <taxon>eudicotyledons</taxon>
        <taxon>Gunneridae</taxon>
        <taxon>Pentapetalae</taxon>
        <taxon>rosids</taxon>
        <taxon>fabids</taxon>
        <taxon>Malpighiales</taxon>
        <taxon>Rhizophoraceae</taxon>
        <taxon>Rhizophora</taxon>
    </lineage>
</organism>
<dbReference type="EMBL" id="GGEC01037146">
    <property type="protein sequence ID" value="MBX17630.1"/>
    <property type="molecule type" value="Transcribed_RNA"/>
</dbReference>
<reference evidence="1" key="1">
    <citation type="submission" date="2018-02" db="EMBL/GenBank/DDBJ databases">
        <title>Rhizophora mucronata_Transcriptome.</title>
        <authorList>
            <person name="Meera S.P."/>
            <person name="Sreeshan A."/>
            <person name="Augustine A."/>
        </authorList>
    </citation>
    <scope>NUCLEOTIDE SEQUENCE</scope>
    <source>
        <tissue evidence="1">Leaf</tissue>
    </source>
</reference>